<reference evidence="1 2" key="1">
    <citation type="submission" date="2019-12" db="EMBL/GenBank/DDBJ databases">
        <title>Complete Genome Sequence of a Quorum-Sensing Bacterium,Rhodobacteraceae bacterium C31, Isolated from a marine microalgae symbiotic bacteria.</title>
        <authorList>
            <person name="Zhang Y."/>
        </authorList>
    </citation>
    <scope>NUCLEOTIDE SEQUENCE [LARGE SCALE GENOMIC DNA]</scope>
    <source>
        <strain evidence="1 2">C31</strain>
    </source>
</reference>
<evidence type="ECO:0000313" key="1">
    <source>
        <dbReference type="EMBL" id="QRF66565.1"/>
    </source>
</evidence>
<sequence length="93" mass="9942">MTLNSMPLGARDTRDAIAAGRLTALQVTEDRLAQIADAEPWLRADRARSGGGLGDSRRLRVRAAVRGRNRQSGFQPHLGPARSAVLRRAVAGG</sequence>
<dbReference type="RefSeq" id="WP_156145548.1">
    <property type="nucleotide sequence ID" value="NZ_CP047166.1"/>
</dbReference>
<keyword evidence="2" id="KW-1185">Reference proteome</keyword>
<dbReference type="EMBL" id="CP047166">
    <property type="protein sequence ID" value="QRF66565.1"/>
    <property type="molecule type" value="Genomic_DNA"/>
</dbReference>
<accession>A0ABX7F8M1</accession>
<protein>
    <submittedName>
        <fullName evidence="1">Uncharacterized protein</fullName>
    </submittedName>
</protein>
<name>A0ABX7F8M1_9RHOB</name>
<organism evidence="1 2">
    <name type="scientific">Ponticoccus alexandrii</name>
    <dbReference type="NCBI Taxonomy" id="1943633"/>
    <lineage>
        <taxon>Bacteria</taxon>
        <taxon>Pseudomonadati</taxon>
        <taxon>Pseudomonadota</taxon>
        <taxon>Alphaproteobacteria</taxon>
        <taxon>Rhodobacterales</taxon>
        <taxon>Roseobacteraceae</taxon>
        <taxon>Ponticoccus</taxon>
    </lineage>
</organism>
<dbReference type="Proteomes" id="UP000596387">
    <property type="component" value="Chromosome"/>
</dbReference>
<evidence type="ECO:0000313" key="2">
    <source>
        <dbReference type="Proteomes" id="UP000596387"/>
    </source>
</evidence>
<gene>
    <name evidence="1" type="ORF">GQA70_09755</name>
</gene>
<proteinExistence type="predicted"/>